<keyword evidence="6 7" id="KW-0720">Serine protease</keyword>
<dbReference type="Pfam" id="PF10459">
    <property type="entry name" value="Peptidase_S46"/>
    <property type="match status" value="1"/>
</dbReference>
<protein>
    <recommendedName>
        <fullName evidence="7">Dipeptidyl-peptidase</fullName>
        <ecNumber evidence="7">3.4.14.-</ecNumber>
    </recommendedName>
</protein>
<evidence type="ECO:0000256" key="5">
    <source>
        <dbReference type="ARBA" id="ARBA00022801"/>
    </source>
</evidence>
<evidence type="ECO:0000256" key="3">
    <source>
        <dbReference type="ARBA" id="ARBA00022670"/>
    </source>
</evidence>
<keyword evidence="2 7" id="KW-0031">Aminopeptidase</keyword>
<dbReference type="InterPro" id="IPR043504">
    <property type="entry name" value="Peptidase_S1_PA_chymotrypsin"/>
</dbReference>
<reference evidence="9" key="1">
    <citation type="submission" date="2010-06" db="EMBL/GenBank/DDBJ databases">
        <authorList>
            <person name="Muzny D."/>
            <person name="Qin X."/>
            <person name="Buhay C."/>
            <person name="Dugan-Rocha S."/>
            <person name="Ding Y."/>
            <person name="Chen G."/>
            <person name="Hawes A."/>
            <person name="Holder M."/>
            <person name="Jhangiani S."/>
            <person name="Johnson A."/>
            <person name="Khan Z."/>
            <person name="Li Z."/>
            <person name="Liu W."/>
            <person name="Liu X."/>
            <person name="Perez L."/>
            <person name="Shen H."/>
            <person name="Wang Q."/>
            <person name="Watt J."/>
            <person name="Xi L."/>
            <person name="Xin Y."/>
            <person name="Zhou J."/>
            <person name="Deng J."/>
            <person name="Jiang H."/>
            <person name="Liu Y."/>
            <person name="Qu J."/>
            <person name="Song X.-Z."/>
            <person name="Zhang L."/>
            <person name="Villasana D."/>
            <person name="Johnson A."/>
            <person name="Liu J."/>
            <person name="Liyanage D."/>
            <person name="Lorensuhewa L."/>
            <person name="Robinson T."/>
            <person name="Song A."/>
            <person name="Song B.-B."/>
            <person name="Dinh H."/>
            <person name="Thornton R."/>
            <person name="Coyle M."/>
            <person name="Francisco L."/>
            <person name="Jackson L."/>
            <person name="Javaid M."/>
            <person name="Korchina V."/>
            <person name="Kovar C."/>
            <person name="Mata R."/>
            <person name="Mathew T."/>
            <person name="Ngo R."/>
            <person name="Nguyen L."/>
            <person name="Nguyen N."/>
            <person name="Okwuonu G."/>
            <person name="Ongeri F."/>
            <person name="Pham C."/>
            <person name="Simmons D."/>
            <person name="Wilczek-Boney K."/>
            <person name="Hale W."/>
            <person name="Jakkamsetti A."/>
            <person name="Pham P."/>
            <person name="Ruth R."/>
            <person name="San Lucas F."/>
            <person name="Warren J."/>
            <person name="Zhang J."/>
            <person name="Zhao Z."/>
            <person name="Zhou C."/>
            <person name="Zhu D."/>
            <person name="Lee S."/>
            <person name="Bess C."/>
            <person name="Blankenburg K."/>
            <person name="Forbes L."/>
            <person name="Fu Q."/>
            <person name="Gubbala S."/>
            <person name="Hirani K."/>
            <person name="Jayaseelan J.C."/>
            <person name="Lara F."/>
            <person name="Munidasa M."/>
            <person name="Palculict T."/>
            <person name="Patil S."/>
            <person name="Pu L.-L."/>
            <person name="Saada N."/>
            <person name="Tang L."/>
            <person name="Weissenberger G."/>
            <person name="Zhu Y."/>
            <person name="Hemphill L."/>
            <person name="Shang Y."/>
            <person name="Youmans B."/>
            <person name="Ayvaz T."/>
            <person name="Ross M."/>
            <person name="Santibanez J."/>
            <person name="Aqrawi P."/>
            <person name="Gross S."/>
            <person name="Joshi V."/>
            <person name="Fowler G."/>
            <person name="Nazareth L."/>
            <person name="Reid J."/>
            <person name="Worley K."/>
            <person name="Petrosino J."/>
            <person name="Highlander S."/>
            <person name="Gibbs R."/>
        </authorList>
    </citation>
    <scope>NUCLEOTIDE SEQUENCE [LARGE SCALE GENOMIC DNA]</scope>
    <source>
        <strain evidence="9">ATCC 35910</strain>
    </source>
</reference>
<dbReference type="Proteomes" id="UP000002969">
    <property type="component" value="Unassembled WGS sequence"/>
</dbReference>
<dbReference type="EMBL" id="ACKQ02000002">
    <property type="protein sequence ID" value="EFK37621.1"/>
    <property type="molecule type" value="Genomic_DNA"/>
</dbReference>
<dbReference type="InterPro" id="IPR009003">
    <property type="entry name" value="Peptidase_S1_PA"/>
</dbReference>
<evidence type="ECO:0000313" key="9">
    <source>
        <dbReference type="EMBL" id="EFK37621.1"/>
    </source>
</evidence>
<dbReference type="InterPro" id="IPR019500">
    <property type="entry name" value="Pep_S46"/>
</dbReference>
<dbReference type="PANTHER" id="PTHR38469:SF1">
    <property type="entry name" value="PERIPLASMIC PEPTIDASE SUBFAMILY S1B"/>
    <property type="match status" value="1"/>
</dbReference>
<keyword evidence="4" id="KW-0732">Signal</keyword>
<evidence type="ECO:0000313" key="10">
    <source>
        <dbReference type="Proteomes" id="UP000002969"/>
    </source>
</evidence>
<evidence type="ECO:0000256" key="1">
    <source>
        <dbReference type="ARBA" id="ARBA00010491"/>
    </source>
</evidence>
<keyword evidence="10" id="KW-1185">Reference proteome</keyword>
<dbReference type="SUPFAM" id="SSF50494">
    <property type="entry name" value="Trypsin-like serine proteases"/>
    <property type="match status" value="1"/>
</dbReference>
<feature type="compositionally biased region" description="Polar residues" evidence="8">
    <location>
        <begin position="772"/>
        <end position="791"/>
    </location>
</feature>
<comment type="caution">
    <text evidence="9">The sequence shown here is derived from an EMBL/GenBank/DDBJ whole genome shotgun (WGS) entry which is preliminary data.</text>
</comment>
<dbReference type="PANTHER" id="PTHR38469">
    <property type="entry name" value="PERIPLASMIC PEPTIDASE SUBFAMILY S1B"/>
    <property type="match status" value="1"/>
</dbReference>
<dbReference type="EC" id="3.4.14.-" evidence="7"/>
<feature type="region of interest" description="Disordered" evidence="8">
    <location>
        <begin position="771"/>
        <end position="791"/>
    </location>
</feature>
<comment type="similarity">
    <text evidence="1 7">Belongs to the peptidase S46 family.</text>
</comment>
<accession>A0ABN0AWT5</accession>
<evidence type="ECO:0000256" key="2">
    <source>
        <dbReference type="ARBA" id="ARBA00022438"/>
    </source>
</evidence>
<evidence type="ECO:0000256" key="4">
    <source>
        <dbReference type="ARBA" id="ARBA00022729"/>
    </source>
</evidence>
<organism evidence="9 10">
    <name type="scientific">Chryseobacterium gleum ATCC 35910</name>
    <dbReference type="NCBI Taxonomy" id="525257"/>
    <lineage>
        <taxon>Bacteria</taxon>
        <taxon>Pseudomonadati</taxon>
        <taxon>Bacteroidota</taxon>
        <taxon>Flavobacteriia</taxon>
        <taxon>Flavobacteriales</taxon>
        <taxon>Weeksellaceae</taxon>
        <taxon>Chryseobacterium group</taxon>
        <taxon>Chryseobacterium</taxon>
    </lineage>
</organism>
<dbReference type="Gene3D" id="2.40.10.10">
    <property type="entry name" value="Trypsin-like serine proteases"/>
    <property type="match status" value="1"/>
</dbReference>
<comment type="function">
    <text evidence="7">Catalyzes the removal of dipeptides from the N-terminus of oligopeptides.</text>
</comment>
<evidence type="ECO:0000256" key="8">
    <source>
        <dbReference type="SAM" id="MobiDB-lite"/>
    </source>
</evidence>
<sequence length="791" mass="88671">MGFYPVLQSNSKQLLKLKLQKVVIVSFSCGLSSHFRTIPGQNLVKISKLATQKLFYKMKRLFLLFTFLLGFAQMRADEGMWLLMLIKRLNGVDMQKEGLHLTPEEIYSVNNSSLKDAIVSFGGFCTGEIVSDKGLIFTNHHCGYGAVAAASTPEKDYLKNGFWAMKQKDEFNAKDLYVRFLVRMDDATKRITSKLNNNMTGAERKAVIDAETKAIQTENSENGKYTVVVKDFFNGNEFYYFVYQDYKDIRLVGAPPSSLGKFGGDTDNWEWPRHTADFTVFRVYADAAGNPAEYSPSNTPLKPKHFLPVSLKGIKPGDFSMILGYPGRTNRYLTSYGIQQMVTKDYPAWVEASKLAMDVMKKYMDKDKATQLNYASQYASVANYWKNRQGTIDAVEKNGTISDKQKIEETYNRWAAMPGNDEYNGVLEDIAIYYKQVSDRNVERNYATQFTRNAKYITLAAQVGSVLKAYAAQDMQGRLAMKAKTEAAIKAAYENFNPALEGEMLAAMTSLYQARVKNPDVASATILGLDAKTVSNLAYSSIFANKTSATNFLLNPDALKLDADPLWKAANGIVADQKISTERFVKIDDNFAKNNRLFLAGLMKAMPEKKFYPDANSTMRLTYGTVDKLPIRNDRNYFGITDNYYTDMTGLVGKYKKGDEEFDLPQRVIDLYNLKDFGQYADAAGYMPVNFLSNNDITGGNSGSPVIDGDGNLIGIAFDGNSEALSGDIVFEPEWQKTINVDVRFVLWTIDKFAGARRLIDELKLVRGENTPADTKTKNSGTTTMPKKTKK</sequence>
<keyword evidence="5 7" id="KW-0378">Hydrolase</keyword>
<evidence type="ECO:0000256" key="6">
    <source>
        <dbReference type="ARBA" id="ARBA00022825"/>
    </source>
</evidence>
<gene>
    <name evidence="9" type="ORF">HMPREF0204_10394</name>
</gene>
<name>A0ABN0AWT5_CHRGE</name>
<keyword evidence="3 7" id="KW-0645">Protease</keyword>
<evidence type="ECO:0000256" key="7">
    <source>
        <dbReference type="RuleBase" id="RU366067"/>
    </source>
</evidence>
<proteinExistence type="inferred from homology"/>